<dbReference type="AlphaFoldDB" id="A0A6N9TCI3"/>
<keyword evidence="3" id="KW-1185">Reference proteome</keyword>
<evidence type="ECO:0000313" key="2">
    <source>
        <dbReference type="EMBL" id="NDW07935.1"/>
    </source>
</evidence>
<evidence type="ECO:0008006" key="4">
    <source>
        <dbReference type="Google" id="ProtNLM"/>
    </source>
</evidence>
<sequence>MPSHRPSVDRILPGIGLMLVFCIVAPLIDVASKIAVQTVSAGTVTLARFLVQAVLMAPIVLVMRLPTRMNIRIARLTLLRASVNIGSTFCFVAAVRASGD</sequence>
<reference evidence="2 3" key="1">
    <citation type="submission" date="2020-01" db="EMBL/GenBank/DDBJ databases">
        <title>Jiella pacifica sp. nov.</title>
        <authorList>
            <person name="Xue Z."/>
            <person name="Zhu S."/>
            <person name="Chen J."/>
            <person name="Yang J."/>
        </authorList>
    </citation>
    <scope>NUCLEOTIDE SEQUENCE [LARGE SCALE GENOMIC DNA]</scope>
    <source>
        <strain evidence="2 3">40Bstr34</strain>
    </source>
</reference>
<comment type="caution">
    <text evidence="2">The sequence shown here is derived from an EMBL/GenBank/DDBJ whole genome shotgun (WGS) entry which is preliminary data.</text>
</comment>
<gene>
    <name evidence="2" type="ORF">GTK09_26425</name>
</gene>
<name>A0A6N9TCI3_9HYPH</name>
<feature type="transmembrane region" description="Helical" evidence="1">
    <location>
        <begin position="77"/>
        <end position="97"/>
    </location>
</feature>
<dbReference type="EMBL" id="JAAAMG010000046">
    <property type="protein sequence ID" value="NDW07935.1"/>
    <property type="molecule type" value="Genomic_DNA"/>
</dbReference>
<organism evidence="2 3">
    <name type="scientific">Jiella pacifica</name>
    <dbReference type="NCBI Taxonomy" id="2696469"/>
    <lineage>
        <taxon>Bacteria</taxon>
        <taxon>Pseudomonadati</taxon>
        <taxon>Pseudomonadota</taxon>
        <taxon>Alphaproteobacteria</taxon>
        <taxon>Hyphomicrobiales</taxon>
        <taxon>Aurantimonadaceae</taxon>
        <taxon>Jiella</taxon>
    </lineage>
</organism>
<accession>A0A6N9TCI3</accession>
<protein>
    <recommendedName>
        <fullName evidence="4">EamA-like transporter family protein</fullName>
    </recommendedName>
</protein>
<evidence type="ECO:0000256" key="1">
    <source>
        <dbReference type="SAM" id="Phobius"/>
    </source>
</evidence>
<keyword evidence="1" id="KW-0472">Membrane</keyword>
<keyword evidence="1" id="KW-0812">Transmembrane</keyword>
<keyword evidence="1" id="KW-1133">Transmembrane helix</keyword>
<feature type="transmembrane region" description="Helical" evidence="1">
    <location>
        <begin position="46"/>
        <end position="65"/>
    </location>
</feature>
<dbReference type="Proteomes" id="UP000469011">
    <property type="component" value="Unassembled WGS sequence"/>
</dbReference>
<dbReference type="RefSeq" id="WP_163466387.1">
    <property type="nucleotide sequence ID" value="NZ_JAAAMG010000046.1"/>
</dbReference>
<proteinExistence type="predicted"/>
<evidence type="ECO:0000313" key="3">
    <source>
        <dbReference type="Proteomes" id="UP000469011"/>
    </source>
</evidence>
<feature type="transmembrane region" description="Helical" evidence="1">
    <location>
        <begin position="12"/>
        <end position="34"/>
    </location>
</feature>